<keyword evidence="4" id="KW-0539">Nucleus</keyword>
<dbReference type="Pfam" id="PF00612">
    <property type="entry name" value="IQ"/>
    <property type="match status" value="1"/>
</dbReference>
<dbReference type="PANTHER" id="PTHR31250:SF10">
    <property type="entry name" value="IQ DOMAIN-CONTAINING PROTEIN IQM3"/>
    <property type="match status" value="1"/>
</dbReference>
<name>A0A811REW5_9POAL</name>
<organism evidence="5 6">
    <name type="scientific">Miscanthus lutarioriparius</name>
    <dbReference type="NCBI Taxonomy" id="422564"/>
    <lineage>
        <taxon>Eukaryota</taxon>
        <taxon>Viridiplantae</taxon>
        <taxon>Streptophyta</taxon>
        <taxon>Embryophyta</taxon>
        <taxon>Tracheophyta</taxon>
        <taxon>Spermatophyta</taxon>
        <taxon>Magnoliopsida</taxon>
        <taxon>Liliopsida</taxon>
        <taxon>Poales</taxon>
        <taxon>Poaceae</taxon>
        <taxon>PACMAD clade</taxon>
        <taxon>Panicoideae</taxon>
        <taxon>Andropogonodae</taxon>
        <taxon>Andropogoneae</taxon>
        <taxon>Saccharinae</taxon>
        <taxon>Miscanthus</taxon>
    </lineage>
</organism>
<keyword evidence="3" id="KW-0963">Cytoplasm</keyword>
<accession>A0A811REW5</accession>
<dbReference type="InterPro" id="IPR000048">
    <property type="entry name" value="IQ_motif_EF-hand-BS"/>
</dbReference>
<dbReference type="PANTHER" id="PTHR31250">
    <property type="entry name" value="IQ DOMAIN-CONTAINING PROTEIN IQM3"/>
    <property type="match status" value="1"/>
</dbReference>
<evidence type="ECO:0000313" key="6">
    <source>
        <dbReference type="Proteomes" id="UP000604825"/>
    </source>
</evidence>
<dbReference type="AlphaFoldDB" id="A0A811REW5"/>
<comment type="caution">
    <text evidence="5">The sequence shown here is derived from an EMBL/GenBank/DDBJ whole genome shotgun (WGS) entry which is preliminary data.</text>
</comment>
<dbReference type="GO" id="GO:0005737">
    <property type="term" value="C:cytoplasm"/>
    <property type="evidence" value="ECO:0007669"/>
    <property type="project" value="UniProtKB-SubCell"/>
</dbReference>
<keyword evidence="6" id="KW-1185">Reference proteome</keyword>
<protein>
    <submittedName>
        <fullName evidence="5">Uncharacterized protein</fullName>
    </submittedName>
</protein>
<sequence>MEVVETDRLESVEGTGAGENGAATKLQKVYRSYRTRRKLADSAVVVEELWYAPRVGFLPRKSTKRLRCRILFLFMVTDVDISPASSFRGKRALIETEEREHYEYIINEGKIIHKQSGEPLDTSRGPKGTKWIFVMSTAKRLYAGKKERGVFQHSSFLAGGTTIAAGRFTAEDGVIKSIWAYSGHYKPTAENLGNFMNFLEENGVDLKDVEVRSSTKEDYNEDPVPNDSENFTSAIIEPNFPQVVLPLNTSEGDEAENAPAEQAKPTYQRTLSGDIGRCKVFQVRARCGLSHCKIDSVQSMLLSHSQDSLKQI</sequence>
<dbReference type="EMBL" id="CAJGYO010000014">
    <property type="protein sequence ID" value="CAD6268477.1"/>
    <property type="molecule type" value="Genomic_DNA"/>
</dbReference>
<evidence type="ECO:0000256" key="2">
    <source>
        <dbReference type="ARBA" id="ARBA00004496"/>
    </source>
</evidence>
<dbReference type="CDD" id="cd23767">
    <property type="entry name" value="IQCD"/>
    <property type="match status" value="1"/>
</dbReference>
<reference evidence="5" key="1">
    <citation type="submission" date="2020-10" db="EMBL/GenBank/DDBJ databases">
        <authorList>
            <person name="Han B."/>
            <person name="Lu T."/>
            <person name="Zhao Q."/>
            <person name="Huang X."/>
            <person name="Zhao Y."/>
        </authorList>
    </citation>
    <scope>NUCLEOTIDE SEQUENCE</scope>
</reference>
<evidence type="ECO:0000256" key="4">
    <source>
        <dbReference type="ARBA" id="ARBA00023242"/>
    </source>
</evidence>
<dbReference type="PROSITE" id="PS50096">
    <property type="entry name" value="IQ"/>
    <property type="match status" value="1"/>
</dbReference>
<evidence type="ECO:0000256" key="1">
    <source>
        <dbReference type="ARBA" id="ARBA00004123"/>
    </source>
</evidence>
<dbReference type="GO" id="GO:0005634">
    <property type="term" value="C:nucleus"/>
    <property type="evidence" value="ECO:0007669"/>
    <property type="project" value="UniProtKB-SubCell"/>
</dbReference>
<dbReference type="OrthoDB" id="7344096at2759"/>
<proteinExistence type="predicted"/>
<dbReference type="InterPro" id="IPR044159">
    <property type="entry name" value="IQM"/>
</dbReference>
<gene>
    <name evidence="5" type="ORF">NCGR_LOCUS51782</name>
</gene>
<evidence type="ECO:0000313" key="5">
    <source>
        <dbReference type="EMBL" id="CAD6268477.1"/>
    </source>
</evidence>
<comment type="subcellular location">
    <subcellularLocation>
        <location evidence="2">Cytoplasm</location>
    </subcellularLocation>
    <subcellularLocation>
        <location evidence="1">Nucleus</location>
    </subcellularLocation>
</comment>
<dbReference type="Proteomes" id="UP000604825">
    <property type="component" value="Unassembled WGS sequence"/>
</dbReference>
<evidence type="ECO:0000256" key="3">
    <source>
        <dbReference type="ARBA" id="ARBA00022490"/>
    </source>
</evidence>